<evidence type="ECO:0000313" key="2">
    <source>
        <dbReference type="Proteomes" id="UP000663581"/>
    </source>
</evidence>
<dbReference type="EMBL" id="MT701595">
    <property type="protein sequence ID" value="QPB09702.1"/>
    <property type="molecule type" value="Genomic_DNA"/>
</dbReference>
<evidence type="ECO:0000313" key="1">
    <source>
        <dbReference type="EMBL" id="QPB09702.1"/>
    </source>
</evidence>
<name>A0A873WL49_9CAUD</name>
<sequence>MSYRIYLYNTKTKAVFAEIPFSALSYSYVMDEAGSATVEIPIGVPRTDGQPLTPDDLMPVRTGVVIERDGALVWGGLLWAYRLNLTARTIALSAQGYLSYWAKRMTGANGVVYKNLEQTQMVKNFITAAANSIETDVSLITPTNMVRTRTWNKYEFKPLAEVFTDLADDITSFDPVSGTYGGGFFLYFEPYWITEGQTIGNRVRNTPDRHPYDSGHNLQQGVNCEFPDISVDGTTLAGAAFAVGATDGTASVTPYKTDTNPAQLATMPQVNVVLNENGIKQATSLQYKVRSALAFGSAPVILPTASTYPGMFSPLEFAPGMSVGVTSDDGFLNLVNADYVVTENSVSVASDGSDRLSLTLVQSDLFKETEE</sequence>
<accession>A0A873WL49</accession>
<organism evidence="1 2">
    <name type="scientific">Streptomyces phage Shaeky</name>
    <dbReference type="NCBI Taxonomy" id="2767586"/>
    <lineage>
        <taxon>Viruses</taxon>
        <taxon>Duplodnaviria</taxon>
        <taxon>Heunggongvirae</taxon>
        <taxon>Uroviricota</taxon>
        <taxon>Caudoviricetes</taxon>
        <taxon>Colingsworthviridae</taxon>
        <taxon>Shaekyvirus</taxon>
        <taxon>Shaekyvirus shaeky</taxon>
    </lineage>
</organism>
<gene>
    <name evidence="1" type="ORF">CPT_Shaeky_015</name>
</gene>
<keyword evidence="2" id="KW-1185">Reference proteome</keyword>
<dbReference type="Proteomes" id="UP000663581">
    <property type="component" value="Segment"/>
</dbReference>
<proteinExistence type="predicted"/>
<protein>
    <submittedName>
        <fullName evidence="1">Minor tail protein</fullName>
    </submittedName>
</protein>
<reference evidence="1" key="1">
    <citation type="submission" date="2020-07" db="EMBL/GenBank/DDBJ databases">
        <title>Complete genome sequence of Streptomyces phage Shaeky.</title>
        <authorList>
            <person name="Shodrock S.L."/>
            <person name="Higbee T."/>
            <person name="Clark J.D."/>
            <person name="Hernandez I."/>
            <person name="Liu M."/>
            <person name="Burrowes B."/>
        </authorList>
    </citation>
    <scope>NUCLEOTIDE SEQUENCE</scope>
</reference>